<accession>A0A1X6P8M1</accession>
<dbReference type="Proteomes" id="UP000218209">
    <property type="component" value="Unassembled WGS sequence"/>
</dbReference>
<dbReference type="FunFam" id="1.20.1260.100:FF:000001">
    <property type="entry name" value="translocator protein 2"/>
    <property type="match status" value="1"/>
</dbReference>
<protein>
    <recommendedName>
        <fullName evidence="9">TspO/MBR-related protein</fullName>
    </recommendedName>
</protein>
<evidence type="ECO:0000256" key="5">
    <source>
        <dbReference type="ARBA" id="ARBA00023136"/>
    </source>
</evidence>
<evidence type="ECO:0000256" key="2">
    <source>
        <dbReference type="ARBA" id="ARBA00007524"/>
    </source>
</evidence>
<dbReference type="CDD" id="cd15904">
    <property type="entry name" value="TSPO_MBR"/>
    <property type="match status" value="1"/>
</dbReference>
<feature type="transmembrane region" description="Helical" evidence="6">
    <location>
        <begin position="101"/>
        <end position="118"/>
    </location>
</feature>
<organism evidence="7 8">
    <name type="scientific">Porphyra umbilicalis</name>
    <name type="common">Purple laver</name>
    <name type="synonym">Red alga</name>
    <dbReference type="NCBI Taxonomy" id="2786"/>
    <lineage>
        <taxon>Eukaryota</taxon>
        <taxon>Rhodophyta</taxon>
        <taxon>Bangiophyceae</taxon>
        <taxon>Bangiales</taxon>
        <taxon>Bangiaceae</taxon>
        <taxon>Porphyra</taxon>
    </lineage>
</organism>
<feature type="transmembrane region" description="Helical" evidence="6">
    <location>
        <begin position="67"/>
        <end position="89"/>
    </location>
</feature>
<dbReference type="InterPro" id="IPR038330">
    <property type="entry name" value="TspO/MBR-related_sf"/>
</dbReference>
<evidence type="ECO:0000256" key="6">
    <source>
        <dbReference type="SAM" id="Phobius"/>
    </source>
</evidence>
<name>A0A1X6P8M1_PORUM</name>
<dbReference type="GO" id="GO:0016020">
    <property type="term" value="C:membrane"/>
    <property type="evidence" value="ECO:0007669"/>
    <property type="project" value="UniProtKB-SubCell"/>
</dbReference>
<sequence length="178" mass="18493">MALALAAAVGLPLVIGFAGSLISAPGIRTWYPTLTKPSWNPPASVFGPVWSVLYTAMGYASYRVWRVVGLSPSALWITYGVQLALNAAWNPLMFAGQKIDVAMADIVALLIGATATAVKFGRVDAVAGRLMVPYVAWVGFATALNGALWRLNPTEVLFKGKARTGGGGEGAPLVGGSS</sequence>
<feature type="transmembrane region" description="Helical" evidence="6">
    <location>
        <begin position="130"/>
        <end position="149"/>
    </location>
</feature>
<dbReference type="Pfam" id="PF03073">
    <property type="entry name" value="TspO_MBR"/>
    <property type="match status" value="1"/>
</dbReference>
<comment type="subcellular location">
    <subcellularLocation>
        <location evidence="1">Membrane</location>
        <topology evidence="1">Multi-pass membrane protein</topology>
    </subcellularLocation>
</comment>
<evidence type="ECO:0000256" key="4">
    <source>
        <dbReference type="ARBA" id="ARBA00022989"/>
    </source>
</evidence>
<dbReference type="AlphaFoldDB" id="A0A1X6P8M1"/>
<dbReference type="GO" id="GO:0033013">
    <property type="term" value="P:tetrapyrrole metabolic process"/>
    <property type="evidence" value="ECO:0007669"/>
    <property type="project" value="UniProtKB-ARBA"/>
</dbReference>
<evidence type="ECO:0000256" key="3">
    <source>
        <dbReference type="ARBA" id="ARBA00022692"/>
    </source>
</evidence>
<dbReference type="OrthoDB" id="8841220at2759"/>
<proteinExistence type="inferred from homology"/>
<dbReference type="PANTHER" id="PTHR10057">
    <property type="entry name" value="PERIPHERAL-TYPE BENZODIAZEPINE RECEPTOR"/>
    <property type="match status" value="1"/>
</dbReference>
<reference evidence="7 8" key="1">
    <citation type="submission" date="2017-03" db="EMBL/GenBank/DDBJ databases">
        <title>WGS assembly of Porphyra umbilicalis.</title>
        <authorList>
            <person name="Brawley S.H."/>
            <person name="Blouin N.A."/>
            <person name="Ficko-Blean E."/>
            <person name="Wheeler G.L."/>
            <person name="Lohr M."/>
            <person name="Goodson H.V."/>
            <person name="Jenkins J.W."/>
            <person name="Blaby-Haas C.E."/>
            <person name="Helliwell K.E."/>
            <person name="Chan C."/>
            <person name="Marriage T."/>
            <person name="Bhattacharya D."/>
            <person name="Klein A.S."/>
            <person name="Badis Y."/>
            <person name="Brodie J."/>
            <person name="Cao Y."/>
            <person name="Collen J."/>
            <person name="Dittami S.M."/>
            <person name="Gachon C.M."/>
            <person name="Green B.R."/>
            <person name="Karpowicz S."/>
            <person name="Kim J.W."/>
            <person name="Kudahl U."/>
            <person name="Lin S."/>
            <person name="Michel G."/>
            <person name="Mittag M."/>
            <person name="Olson B.J."/>
            <person name="Pangilinan J."/>
            <person name="Peng Y."/>
            <person name="Qiu H."/>
            <person name="Shu S."/>
            <person name="Singer J.T."/>
            <person name="Smith A.G."/>
            <person name="Sprecher B.N."/>
            <person name="Wagner V."/>
            <person name="Wang W."/>
            <person name="Wang Z.-Y."/>
            <person name="Yan J."/>
            <person name="Yarish C."/>
            <person name="Zoeuner-Riek S."/>
            <person name="Zhuang Y."/>
            <person name="Zou Y."/>
            <person name="Lindquist E.A."/>
            <person name="Grimwood J."/>
            <person name="Barry K."/>
            <person name="Rokhsar D.S."/>
            <person name="Schmutz J."/>
            <person name="Stiller J.W."/>
            <person name="Grossman A.R."/>
            <person name="Prochnik S.E."/>
        </authorList>
    </citation>
    <scope>NUCLEOTIDE SEQUENCE [LARGE SCALE GENOMIC DNA]</scope>
    <source>
        <strain evidence="7">4086291</strain>
    </source>
</reference>
<gene>
    <name evidence="7" type="ORF">BU14_0161s0030</name>
</gene>
<dbReference type="EMBL" id="KV918846">
    <property type="protein sequence ID" value="OSX77110.1"/>
    <property type="molecule type" value="Genomic_DNA"/>
</dbReference>
<keyword evidence="3 6" id="KW-0812">Transmembrane</keyword>
<dbReference type="InterPro" id="IPR004307">
    <property type="entry name" value="TspO_MBR"/>
</dbReference>
<evidence type="ECO:0000256" key="1">
    <source>
        <dbReference type="ARBA" id="ARBA00004141"/>
    </source>
</evidence>
<comment type="similarity">
    <text evidence="2">Belongs to the TspO/BZRP family.</text>
</comment>
<keyword evidence="5 6" id="KW-0472">Membrane</keyword>
<dbReference type="PIRSF" id="PIRSF005859">
    <property type="entry name" value="PBR"/>
    <property type="match status" value="1"/>
</dbReference>
<dbReference type="Gene3D" id="1.20.1260.100">
    <property type="entry name" value="TspO/MBR protein"/>
    <property type="match status" value="1"/>
</dbReference>
<evidence type="ECO:0008006" key="9">
    <source>
        <dbReference type="Google" id="ProtNLM"/>
    </source>
</evidence>
<evidence type="ECO:0000313" key="7">
    <source>
        <dbReference type="EMBL" id="OSX77110.1"/>
    </source>
</evidence>
<evidence type="ECO:0000313" key="8">
    <source>
        <dbReference type="Proteomes" id="UP000218209"/>
    </source>
</evidence>
<dbReference type="PANTHER" id="PTHR10057:SF0">
    <property type="entry name" value="TRANSLOCATOR PROTEIN"/>
    <property type="match status" value="1"/>
</dbReference>
<keyword evidence="4 6" id="KW-1133">Transmembrane helix</keyword>
<keyword evidence="8" id="KW-1185">Reference proteome</keyword>